<feature type="domain" description="CUB" evidence="5">
    <location>
        <begin position="202"/>
        <end position="326"/>
    </location>
</feature>
<dbReference type="InterPro" id="IPR035914">
    <property type="entry name" value="Sperma_CUB_dom_sf"/>
</dbReference>
<evidence type="ECO:0000256" key="1">
    <source>
        <dbReference type="ARBA" id="ARBA00022737"/>
    </source>
</evidence>
<reference evidence="6" key="1">
    <citation type="submission" date="2022-08" db="UniProtKB">
        <authorList>
            <consortium name="EnsemblMetazoa"/>
        </authorList>
    </citation>
    <scope>IDENTIFICATION</scope>
    <source>
        <strain evidence="6">05x7-T-G4-1.051#20</strain>
    </source>
</reference>
<evidence type="ECO:0000256" key="2">
    <source>
        <dbReference type="ARBA" id="ARBA00023157"/>
    </source>
</evidence>
<dbReference type="SUPFAM" id="SSF49854">
    <property type="entry name" value="Spermadhesin, CUB domain"/>
    <property type="match status" value="2"/>
</dbReference>
<keyword evidence="2 3" id="KW-1015">Disulfide bond</keyword>
<accession>A0A8W8JFQ9</accession>
<evidence type="ECO:0000256" key="4">
    <source>
        <dbReference type="SAM" id="Phobius"/>
    </source>
</evidence>
<proteinExistence type="predicted"/>
<protein>
    <recommendedName>
        <fullName evidence="5">CUB domain-containing protein</fullName>
    </recommendedName>
</protein>
<evidence type="ECO:0000256" key="3">
    <source>
        <dbReference type="PROSITE-ProRule" id="PRU00059"/>
    </source>
</evidence>
<dbReference type="EnsemblMetazoa" id="G18220.1">
    <property type="protein sequence ID" value="G18220.1:cds"/>
    <property type="gene ID" value="G18220"/>
</dbReference>
<dbReference type="PANTHER" id="PTHR24251">
    <property type="entry name" value="OVOCHYMASE-RELATED"/>
    <property type="match status" value="1"/>
</dbReference>
<comment type="caution">
    <text evidence="3">Lacks conserved residue(s) required for the propagation of feature annotation.</text>
</comment>
<dbReference type="AlphaFoldDB" id="A0A8W8JFQ9"/>
<keyword evidence="4" id="KW-0812">Transmembrane</keyword>
<keyword evidence="1" id="KW-0677">Repeat</keyword>
<name>A0A8W8JFQ9_MAGGI</name>
<dbReference type="Proteomes" id="UP000005408">
    <property type="component" value="Unassembled WGS sequence"/>
</dbReference>
<dbReference type="Gene3D" id="2.60.120.290">
    <property type="entry name" value="Spermadhesin, CUB domain"/>
    <property type="match status" value="2"/>
</dbReference>
<feature type="domain" description="CUB" evidence="5">
    <location>
        <begin position="70"/>
        <end position="188"/>
    </location>
</feature>
<organism evidence="6 7">
    <name type="scientific">Magallana gigas</name>
    <name type="common">Pacific oyster</name>
    <name type="synonym">Crassostrea gigas</name>
    <dbReference type="NCBI Taxonomy" id="29159"/>
    <lineage>
        <taxon>Eukaryota</taxon>
        <taxon>Metazoa</taxon>
        <taxon>Spiralia</taxon>
        <taxon>Lophotrochozoa</taxon>
        <taxon>Mollusca</taxon>
        <taxon>Bivalvia</taxon>
        <taxon>Autobranchia</taxon>
        <taxon>Pteriomorphia</taxon>
        <taxon>Ostreida</taxon>
        <taxon>Ostreoidea</taxon>
        <taxon>Ostreidae</taxon>
        <taxon>Magallana</taxon>
    </lineage>
</organism>
<evidence type="ECO:0000313" key="7">
    <source>
        <dbReference type="Proteomes" id="UP000005408"/>
    </source>
</evidence>
<feature type="disulfide bond" evidence="3">
    <location>
        <begin position="202"/>
        <end position="229"/>
    </location>
</feature>
<keyword evidence="4" id="KW-0472">Membrane</keyword>
<evidence type="ECO:0000313" key="6">
    <source>
        <dbReference type="EnsemblMetazoa" id="G18220.1:cds"/>
    </source>
</evidence>
<dbReference type="SMART" id="SM00042">
    <property type="entry name" value="CUB"/>
    <property type="match status" value="2"/>
</dbReference>
<sequence>MHRESAVTIRCDWEIVFNTYNLYNSMDHIPRSILMKMLTQVQTMMVASIGPPPDIPMGDYHPPIKNSSDCHFAYSYKTDTKGMFASPGFPSEYPDSVTCSYFFHASASGRVQITFDFFSLEKPSDKGCTFDYLEIYYVNNNGFKDLIDRFCGTNTPKDFISHHPKMEILFVSDFTKHSNGFLAHYTFLGDNWHYFGPSTMGCGPEFLLGSGGIIQSPGYPSLARPRSSCTWIIIVEDTEKVLLTLVDLSSSNNQGTEEHLCGRSRLAFYNGFAVPGMLPERAYCAPMADVYYGKREYWSSSSRVVVRFETDIDGPMLSFKLSWTAVELVENDNCPRFLCKGEPCEDGDSQSCTSKLKVCIDKSLQCNDAPNCGYSDKSDEEKCVNKILMIVLYAAVPSVILILIIILVVYCYRRHKRKQLHIVKSTESVASPQTHWVSPHIRSLENSPVTNRSPLIHTTSFVTSKHSANPESSPKRDSKRVTIVDHIDMEEFKRSPERHSVNGGVQLHEAGRDRKHIVTPCSENNVKEVATRVHVDGALRTPPQHYRTHQKRPSYHLMQEFNMEGTDILQ</sequence>
<keyword evidence="7" id="KW-1185">Reference proteome</keyword>
<dbReference type="CDD" id="cd00041">
    <property type="entry name" value="CUB"/>
    <property type="match status" value="2"/>
</dbReference>
<dbReference type="InterPro" id="IPR000859">
    <property type="entry name" value="CUB_dom"/>
</dbReference>
<dbReference type="Pfam" id="PF00431">
    <property type="entry name" value="CUB"/>
    <property type="match status" value="2"/>
</dbReference>
<keyword evidence="4" id="KW-1133">Transmembrane helix</keyword>
<evidence type="ECO:0000259" key="5">
    <source>
        <dbReference type="PROSITE" id="PS01180"/>
    </source>
</evidence>
<feature type="transmembrane region" description="Helical" evidence="4">
    <location>
        <begin position="387"/>
        <end position="412"/>
    </location>
</feature>
<dbReference type="PROSITE" id="PS01180">
    <property type="entry name" value="CUB"/>
    <property type="match status" value="2"/>
</dbReference>
<dbReference type="FunFam" id="2.60.120.290:FF:000005">
    <property type="entry name" value="Procollagen C-endopeptidase enhancer 1"/>
    <property type="match status" value="1"/>
</dbReference>